<dbReference type="PhylomeDB" id="K6UZM5"/>
<protein>
    <recommendedName>
        <fullName evidence="4">CYIR protein</fullName>
    </recommendedName>
</protein>
<dbReference type="EMBL" id="DF157165">
    <property type="protein sequence ID" value="GAB69444.1"/>
    <property type="molecule type" value="Genomic_DNA"/>
</dbReference>
<dbReference type="Proteomes" id="UP000006319">
    <property type="component" value="Unassembled WGS sequence"/>
</dbReference>
<reference evidence="2 3" key="1">
    <citation type="journal article" date="2012" name="Nat. Genet.">
        <title>Plasmodium cynomolgi genome sequences provide insight into Plasmodium vivax and the monkey malaria clade.</title>
        <authorList>
            <person name="Tachibana S."/>
            <person name="Sullivan S.A."/>
            <person name="Kawai S."/>
            <person name="Nakamura S."/>
            <person name="Kim H.R."/>
            <person name="Goto N."/>
            <person name="Arisue N."/>
            <person name="Palacpac N.M.Q."/>
            <person name="Honma H."/>
            <person name="Yagi M."/>
            <person name="Tougan T."/>
            <person name="Katakai Y."/>
            <person name="Kaneko O."/>
            <person name="Mita T."/>
            <person name="Kita K."/>
            <person name="Yasutomi Y."/>
            <person name="Sutton P.L."/>
            <person name="Shakhbatyan R."/>
            <person name="Horii T."/>
            <person name="Yasunaga T."/>
            <person name="Barnwell J.W."/>
            <person name="Escalante A.A."/>
            <person name="Carlton J.M."/>
            <person name="Tanabe K."/>
        </authorList>
    </citation>
    <scope>NUCLEOTIDE SEQUENCE [LARGE SCALE GENOMIC DNA]</scope>
    <source>
        <strain evidence="2 3">B</strain>
    </source>
</reference>
<dbReference type="AlphaFoldDB" id="K6UZM5"/>
<accession>K6UZM5</accession>
<evidence type="ECO:0000313" key="2">
    <source>
        <dbReference type="EMBL" id="GAB69444.1"/>
    </source>
</evidence>
<dbReference type="OMA" id="IFNSHIN"/>
<dbReference type="VEuPathDB" id="PlasmoDB:PCYB_001920"/>
<evidence type="ECO:0000313" key="3">
    <source>
        <dbReference type="Proteomes" id="UP000006319"/>
    </source>
</evidence>
<dbReference type="OrthoDB" id="387669at2759"/>
<feature type="transmembrane region" description="Helical" evidence="1">
    <location>
        <begin position="299"/>
        <end position="317"/>
    </location>
</feature>
<dbReference type="KEGG" id="pcy:PCYB_001920"/>
<organism evidence="2 3">
    <name type="scientific">Plasmodium cynomolgi (strain B)</name>
    <dbReference type="NCBI Taxonomy" id="1120755"/>
    <lineage>
        <taxon>Eukaryota</taxon>
        <taxon>Sar</taxon>
        <taxon>Alveolata</taxon>
        <taxon>Apicomplexa</taxon>
        <taxon>Aconoidasida</taxon>
        <taxon>Haemosporida</taxon>
        <taxon>Plasmodiidae</taxon>
        <taxon>Plasmodium</taxon>
        <taxon>Plasmodium (Plasmodium)</taxon>
    </lineage>
</organism>
<sequence length="319" mass="36983">MHQKVKAESLSKTMASCRTFINESVGTPQHWNQEYENILKQLSAYEIYDKLSKVTSDDNTCAKYCANIINSSEDIDEFKKLCPKLASNIMKLSETLKDTNSPYDRCTYMTYWTYEKIINIFNSHINNVHNKSVINELNKAVLMANSELTDKDKCLFSFTGNLLEWKGEKFLHDYFKNYDKIRTCITSTDGNSCNSYCGYLKHISKLYYSYINKCCSCYSYPERACFELCPKYFNCDISYFPNDLLSKIGCQEDEEKKEKGESNKTAEEVFKNITVDHDVIRRSQIAKPCKGLICDSFDTFALSSFLFLGIFLHFLSFTK</sequence>
<proteinExistence type="predicted"/>
<keyword evidence="1" id="KW-0812">Transmembrane</keyword>
<dbReference type="GeneID" id="14695986"/>
<keyword evidence="1" id="KW-0472">Membrane</keyword>
<evidence type="ECO:0000256" key="1">
    <source>
        <dbReference type="SAM" id="Phobius"/>
    </source>
</evidence>
<dbReference type="RefSeq" id="XP_004227662.1">
    <property type="nucleotide sequence ID" value="XM_004227614.1"/>
</dbReference>
<keyword evidence="3" id="KW-1185">Reference proteome</keyword>
<name>K6UZM5_PLACD</name>
<dbReference type="Pfam" id="PF05795">
    <property type="entry name" value="Plasmodium_Vir"/>
    <property type="match status" value="1"/>
</dbReference>
<keyword evidence="1" id="KW-1133">Transmembrane helix</keyword>
<evidence type="ECO:0008006" key="4">
    <source>
        <dbReference type="Google" id="ProtNLM"/>
    </source>
</evidence>
<gene>
    <name evidence="2" type="ORF">PCYB_001920</name>
</gene>
<dbReference type="InterPro" id="IPR008780">
    <property type="entry name" value="Plasmodium_Vir"/>
</dbReference>